<accession>F0RRC2</accession>
<evidence type="ECO:0000256" key="1">
    <source>
        <dbReference type="ARBA" id="ARBA00004651"/>
    </source>
</evidence>
<feature type="transmembrane region" description="Helical" evidence="7">
    <location>
        <begin position="111"/>
        <end position="132"/>
    </location>
</feature>
<keyword evidence="3" id="KW-1003">Cell membrane</keyword>
<dbReference type="PANTHER" id="PTHR30151">
    <property type="entry name" value="ALKANE SULFONATE ABC TRANSPORTER-RELATED, MEMBRANE SUBUNIT"/>
    <property type="match status" value="1"/>
</dbReference>
<sequence length="264" mass="28169">MSLAASSPGAQGKSGRPFPFPVELLGLLGLGLLWWLLTLPAVTGNPFLEQFSPGAALPALTRLLAEGTLWEHLLVSLKRVMVGLGLAFVIGAPLGLLVGSSRLLERATEPAFQLLRMISPLSWMPLAVMVLGVGDAPIYLLLALAGLWPILFAAAGGVKNLNASWLDLGRSLSATRGEMFWHITLPGILGSLLQGVRLAIGTLWILLVPCEMLGVRAGLGYFILDTRDRLAYPELMATVVLIGLLGYLLDAAARWLVGRFQGNT</sequence>
<dbReference type="AlphaFoldDB" id="F0RRC2"/>
<keyword evidence="2 7" id="KW-0813">Transport</keyword>
<dbReference type="GO" id="GO:0005886">
    <property type="term" value="C:plasma membrane"/>
    <property type="evidence" value="ECO:0007669"/>
    <property type="project" value="UniProtKB-SubCell"/>
</dbReference>
<dbReference type="PROSITE" id="PS50928">
    <property type="entry name" value="ABC_TM1"/>
    <property type="match status" value="1"/>
</dbReference>
<dbReference type="GO" id="GO:0010438">
    <property type="term" value="P:cellular response to sulfur starvation"/>
    <property type="evidence" value="ECO:0007669"/>
    <property type="project" value="TreeGrafter"/>
</dbReference>
<dbReference type="SUPFAM" id="SSF161098">
    <property type="entry name" value="MetI-like"/>
    <property type="match status" value="1"/>
</dbReference>
<dbReference type="KEGG" id="dpt:Deipr_2737"/>
<dbReference type="InterPro" id="IPR000515">
    <property type="entry name" value="MetI-like"/>
</dbReference>
<gene>
    <name evidence="9" type="ordered locus">Deipr_2737</name>
</gene>
<dbReference type="Proteomes" id="UP000007718">
    <property type="component" value="Plasmid pDEIPR04"/>
</dbReference>
<evidence type="ECO:0000259" key="8">
    <source>
        <dbReference type="PROSITE" id="PS50928"/>
    </source>
</evidence>
<feature type="transmembrane region" description="Helical" evidence="7">
    <location>
        <begin position="80"/>
        <end position="99"/>
    </location>
</feature>
<evidence type="ECO:0000256" key="2">
    <source>
        <dbReference type="ARBA" id="ARBA00022448"/>
    </source>
</evidence>
<organism evidence="9 10">
    <name type="scientific">Deinococcus proteolyticus (strain ATCC 35074 / DSM 20540 / JCM 6276 / NBRC 101906 / NCIMB 13154 / VKM Ac-1939 / CCM 2703 / MRP)</name>
    <dbReference type="NCBI Taxonomy" id="693977"/>
    <lineage>
        <taxon>Bacteria</taxon>
        <taxon>Thermotogati</taxon>
        <taxon>Deinococcota</taxon>
        <taxon>Deinococci</taxon>
        <taxon>Deinococcales</taxon>
        <taxon>Deinococcaceae</taxon>
        <taxon>Deinococcus</taxon>
    </lineage>
</organism>
<dbReference type="FunFam" id="1.10.3720.10:FF:000003">
    <property type="entry name" value="Aliphatic sulfonate ABC transporter permease"/>
    <property type="match status" value="1"/>
</dbReference>
<feature type="transmembrane region" description="Helical" evidence="7">
    <location>
        <begin position="235"/>
        <end position="257"/>
    </location>
</feature>
<dbReference type="EMBL" id="CP002540">
    <property type="protein sequence ID" value="ADY27831.1"/>
    <property type="molecule type" value="Genomic_DNA"/>
</dbReference>
<feature type="transmembrane region" description="Helical" evidence="7">
    <location>
        <begin position="20"/>
        <end position="37"/>
    </location>
</feature>
<feature type="domain" description="ABC transmembrane type-1" evidence="8">
    <location>
        <begin position="73"/>
        <end position="253"/>
    </location>
</feature>
<comment type="subcellular location">
    <subcellularLocation>
        <location evidence="1 7">Cell membrane</location>
        <topology evidence="1 7">Multi-pass membrane protein</topology>
    </subcellularLocation>
</comment>
<evidence type="ECO:0000256" key="4">
    <source>
        <dbReference type="ARBA" id="ARBA00022692"/>
    </source>
</evidence>
<comment type="similarity">
    <text evidence="7">Belongs to the binding-protein-dependent transport system permease family.</text>
</comment>
<protein>
    <submittedName>
        <fullName evidence="9">ABC-type transporter, integral membrane subunit</fullName>
    </submittedName>
</protein>
<keyword evidence="4 7" id="KW-0812">Transmembrane</keyword>
<dbReference type="Gene3D" id="1.10.3720.10">
    <property type="entry name" value="MetI-like"/>
    <property type="match status" value="1"/>
</dbReference>
<evidence type="ECO:0000313" key="10">
    <source>
        <dbReference type="Proteomes" id="UP000007718"/>
    </source>
</evidence>
<dbReference type="HOGENOM" id="CLU_046113_1_1_0"/>
<keyword evidence="6 7" id="KW-0472">Membrane</keyword>
<proteinExistence type="inferred from homology"/>
<evidence type="ECO:0000256" key="7">
    <source>
        <dbReference type="RuleBase" id="RU363032"/>
    </source>
</evidence>
<geneLocation type="plasmid" evidence="9 10">
    <name>pDEIPR04</name>
</geneLocation>
<dbReference type="OrthoDB" id="9804353at2"/>
<feature type="transmembrane region" description="Helical" evidence="7">
    <location>
        <begin position="202"/>
        <end position="223"/>
    </location>
</feature>
<dbReference type="GO" id="GO:0042918">
    <property type="term" value="P:alkanesulfonate transmembrane transport"/>
    <property type="evidence" value="ECO:0007669"/>
    <property type="project" value="UniProtKB-ARBA"/>
</dbReference>
<keyword evidence="10" id="KW-1185">Reference proteome</keyword>
<reference evidence="9 10" key="2">
    <citation type="journal article" date="2012" name="Stand. Genomic Sci.">
        <title>Complete genome sequence of the orange-red pigmented, radioresistant Deinococcus proteolyticus type strain (MRP(T)).</title>
        <authorList>
            <person name="Copeland A."/>
            <person name="Zeytun A."/>
            <person name="Yassawong M."/>
            <person name="Nolan M."/>
            <person name="Lucas S."/>
            <person name="Hammon N."/>
            <person name="Deshpande S."/>
            <person name="Cheng J.F."/>
            <person name="Han C."/>
            <person name="Tapia R."/>
            <person name="Goodwin L.A."/>
            <person name="Pitluck S."/>
            <person name="Mavromatis K."/>
            <person name="Liolios K."/>
            <person name="Pagani I."/>
            <person name="Ivanova N."/>
            <person name="Mikhailova N."/>
            <person name="Pati A."/>
            <person name="Chen A."/>
            <person name="Palaniappan K."/>
            <person name="Land M."/>
            <person name="Hauser L."/>
            <person name="Jeffries C.D."/>
            <person name="Brambilla E.M."/>
            <person name="Rohde M."/>
            <person name="Sikorski J."/>
            <person name="Pukall R."/>
            <person name="Goker M."/>
            <person name="Detter J.C."/>
            <person name="Woyke T."/>
            <person name="Bristow J."/>
            <person name="Eisen J.A."/>
            <person name="Markowitz V."/>
            <person name="Hugenholtz P."/>
            <person name="Kyrpides N.C."/>
            <person name="Klenk H.P."/>
            <person name="Lapidus A."/>
        </authorList>
    </citation>
    <scope>NUCLEOTIDE SEQUENCE [LARGE SCALE GENOMIC DNA]</scope>
    <source>
        <strain evidence="10">ATCC 35074 / DSM 20540 / JCM 6276 / NBRC 101906 / NCIMB 13154 / VKM Ac-1939 / CCM 2703 / MRP</strain>
        <plasmid evidence="10">Plasmid pDEIPR04</plasmid>
    </source>
</reference>
<dbReference type="RefSeq" id="WP_013616074.1">
    <property type="nucleotide sequence ID" value="NC_015163.1"/>
</dbReference>
<dbReference type="InterPro" id="IPR035906">
    <property type="entry name" value="MetI-like_sf"/>
</dbReference>
<evidence type="ECO:0000256" key="5">
    <source>
        <dbReference type="ARBA" id="ARBA00022989"/>
    </source>
</evidence>
<keyword evidence="5 7" id="KW-1133">Transmembrane helix</keyword>
<reference evidence="10" key="1">
    <citation type="submission" date="2011-02" db="EMBL/GenBank/DDBJ databases">
        <title>The complete sequence of plasmid4 of Deinococcus proteolyticus DSM 20540.</title>
        <authorList>
            <consortium name="US DOE Joint Genome Institute (JGI-PGF)"/>
            <person name="Lucas S."/>
            <person name="Copeland A."/>
            <person name="Lapidus A."/>
            <person name="Bruce D."/>
            <person name="Goodwin L."/>
            <person name="Pitluck S."/>
            <person name="Kyrpides N."/>
            <person name="Mavromatis K."/>
            <person name="Pagani I."/>
            <person name="Ivanova N."/>
            <person name="Ovchinnikova G."/>
            <person name="Zeytun A."/>
            <person name="Detter J.C."/>
            <person name="Han C."/>
            <person name="Land M."/>
            <person name="Hauser L."/>
            <person name="Markowitz V."/>
            <person name="Cheng J.-F."/>
            <person name="Hugenholtz P."/>
            <person name="Woyke T."/>
            <person name="Wu D."/>
            <person name="Pukall R."/>
            <person name="Steenblock K."/>
            <person name="Brambilla E."/>
            <person name="Klenk H.-P."/>
            <person name="Eisen J.A."/>
        </authorList>
    </citation>
    <scope>NUCLEOTIDE SEQUENCE [LARGE SCALE GENOMIC DNA]</scope>
    <source>
        <strain evidence="10">ATCC 35074 / DSM 20540 / JCM 6276 / NBRC 101906 / NCIMB 13154 / VKM Ac-1939 / CCM 2703 / MRP</strain>
        <plasmid evidence="10">Plasmid pDEIPR04</plasmid>
    </source>
</reference>
<name>F0RRC2_DEIPM</name>
<dbReference type="Pfam" id="PF00528">
    <property type="entry name" value="BPD_transp_1"/>
    <property type="match status" value="1"/>
</dbReference>
<keyword evidence="9" id="KW-0614">Plasmid</keyword>
<dbReference type="CDD" id="cd06261">
    <property type="entry name" value="TM_PBP2"/>
    <property type="match status" value="1"/>
</dbReference>
<evidence type="ECO:0000256" key="3">
    <source>
        <dbReference type="ARBA" id="ARBA00022475"/>
    </source>
</evidence>
<evidence type="ECO:0000256" key="6">
    <source>
        <dbReference type="ARBA" id="ARBA00023136"/>
    </source>
</evidence>
<feature type="transmembrane region" description="Helical" evidence="7">
    <location>
        <begin position="138"/>
        <end position="158"/>
    </location>
</feature>
<evidence type="ECO:0000313" key="9">
    <source>
        <dbReference type="EMBL" id="ADY27831.1"/>
    </source>
</evidence>
<dbReference type="PANTHER" id="PTHR30151:SF25">
    <property type="entry name" value="TAURINE TRANSPORT SYSTEM PERMEASE PROTEIN TAUC"/>
    <property type="match status" value="1"/>
</dbReference>